<dbReference type="EMBL" id="MSFN02000006">
    <property type="protein sequence ID" value="PTU19141.1"/>
    <property type="molecule type" value="Genomic_DNA"/>
</dbReference>
<evidence type="ECO:0000313" key="1">
    <source>
        <dbReference type="EMBL" id="PTU19141.1"/>
    </source>
</evidence>
<reference evidence="1 2" key="1">
    <citation type="journal article" date="2018" name="Proc. Natl. Acad. Sci. U.S.A.">
        <title>Linking secondary metabolites to gene clusters through genome sequencing of six diverse Aspergillus species.</title>
        <authorList>
            <person name="Kaerboelling I."/>
            <person name="Vesth T.C."/>
            <person name="Frisvad J.C."/>
            <person name="Nybo J.L."/>
            <person name="Theobald S."/>
            <person name="Kuo A."/>
            <person name="Bowyer P."/>
            <person name="Matsuda Y."/>
            <person name="Mondo S."/>
            <person name="Lyhne E.K."/>
            <person name="Kogle M.E."/>
            <person name="Clum A."/>
            <person name="Lipzen A."/>
            <person name="Salamov A."/>
            <person name="Ngan C.Y."/>
            <person name="Daum C."/>
            <person name="Chiniquy J."/>
            <person name="Barry K."/>
            <person name="LaButti K."/>
            <person name="Haridas S."/>
            <person name="Simmons B.A."/>
            <person name="Magnuson J.K."/>
            <person name="Mortensen U.H."/>
            <person name="Larsen T.O."/>
            <person name="Grigoriev I.V."/>
            <person name="Baker S.E."/>
            <person name="Andersen M.R."/>
        </authorList>
    </citation>
    <scope>NUCLEOTIDE SEQUENCE [LARGE SCALE GENOMIC DNA]</scope>
    <source>
        <strain evidence="1 2">IBT 24754</strain>
    </source>
</reference>
<proteinExistence type="predicted"/>
<accession>A0A2T5LS91</accession>
<gene>
    <name evidence="1" type="ORF">P175DRAFT_0288420</name>
</gene>
<dbReference type="OrthoDB" id="2364732at2759"/>
<protein>
    <submittedName>
        <fullName evidence="1">Uncharacterized protein</fullName>
    </submittedName>
</protein>
<dbReference type="AlphaFoldDB" id="A0A2T5LS91"/>
<organism evidence="1 2">
    <name type="scientific">Aspergillus ochraceoroseus IBT 24754</name>
    <dbReference type="NCBI Taxonomy" id="1392256"/>
    <lineage>
        <taxon>Eukaryota</taxon>
        <taxon>Fungi</taxon>
        <taxon>Dikarya</taxon>
        <taxon>Ascomycota</taxon>
        <taxon>Pezizomycotina</taxon>
        <taxon>Eurotiomycetes</taxon>
        <taxon>Eurotiomycetidae</taxon>
        <taxon>Eurotiales</taxon>
        <taxon>Aspergillaceae</taxon>
        <taxon>Aspergillus</taxon>
        <taxon>Aspergillus subgen. Nidulantes</taxon>
    </lineage>
</organism>
<dbReference type="SUPFAM" id="SSF52540">
    <property type="entry name" value="P-loop containing nucleoside triphosphate hydrolases"/>
    <property type="match status" value="1"/>
</dbReference>
<evidence type="ECO:0000313" key="2">
    <source>
        <dbReference type="Proteomes" id="UP000244073"/>
    </source>
</evidence>
<dbReference type="VEuPathDB" id="FungiDB:P175DRAFT_0288420"/>
<comment type="caution">
    <text evidence="1">The sequence shown here is derived from an EMBL/GenBank/DDBJ whole genome shotgun (WGS) entry which is preliminary data.</text>
</comment>
<dbReference type="InterPro" id="IPR027417">
    <property type="entry name" value="P-loop_NTPase"/>
</dbReference>
<sequence>MASKVFPEWIPTADSPINLATPSETLPGSNLAVVRVEMGGCQFYYKASARFCDCASGSVVGAAQSLSQHDTCDECGHFLSLHKAYSHPPSYNIRVIHPEVCPRINTVRKLAALLDEKRILHIRGTPSSGKSTLAGLLVKHYRECDEPVVFIHNWDDNIANPASYLQQCCAANGYQHAEVNFWESNFIFILDEAQSSYGDSAFWLGVIKTRHGCLTGPRFCLFASYGSPTTGAPPYQYSSRVTPVHLGPAQRVGITRSRLPGSPDVCLFYDEAEFNDAVDRICARPSVGFIMDADAREYLYTITNGHPGAVNALVAYAYEANRYDLKHGTISSVSKYLMTKSLEDDAQVFRSLESYPVFRSFPAPNVLTMPVVTTLRRCLKSGTIPCDLNDEGVKRCYELGWLHSDQTKSYAIEQPEMICFFPSRLHEKFAELFLYTFQPRPFPFEQFPSITALCQAIIRKFSQKNLGSSVEIELAPSRFRRPPEAQFQDELYRCFFDIVGYGVGLSSEWSRAGDGRIDFRVVEPRWGIEVLRDGDRLSDHCNRFRPGGAYYPWITQGYIRDWLILDFRHTPPQKYSIPGTKLWRIVFQDQYASAYIVDAQNVIVTPEFPLLQ</sequence>
<dbReference type="RefSeq" id="XP_040750533.1">
    <property type="nucleotide sequence ID" value="XM_040892773.1"/>
</dbReference>
<dbReference type="GeneID" id="63809655"/>
<name>A0A2T5LS91_9EURO</name>
<dbReference type="Proteomes" id="UP000244073">
    <property type="component" value="Unassembled WGS sequence"/>
</dbReference>